<evidence type="ECO:0000313" key="7">
    <source>
        <dbReference type="Proteomes" id="UP001262754"/>
    </source>
</evidence>
<comment type="caution">
    <text evidence="6">The sequence shown here is derived from an EMBL/GenBank/DDBJ whole genome shotgun (WGS) entry which is preliminary data.</text>
</comment>
<organism evidence="6 7">
    <name type="scientific">Caulobacter rhizosphaerae</name>
    <dbReference type="NCBI Taxonomy" id="2010972"/>
    <lineage>
        <taxon>Bacteria</taxon>
        <taxon>Pseudomonadati</taxon>
        <taxon>Pseudomonadota</taxon>
        <taxon>Alphaproteobacteria</taxon>
        <taxon>Caulobacterales</taxon>
        <taxon>Caulobacteraceae</taxon>
        <taxon>Caulobacter</taxon>
    </lineage>
</organism>
<protein>
    <submittedName>
        <fullName evidence="6">S1-C subfamily serine protease</fullName>
    </submittedName>
</protein>
<evidence type="ECO:0000256" key="1">
    <source>
        <dbReference type="ARBA" id="ARBA00010541"/>
    </source>
</evidence>
<dbReference type="InterPro" id="IPR036034">
    <property type="entry name" value="PDZ_sf"/>
</dbReference>
<keyword evidence="2 6" id="KW-0645">Protease</keyword>
<dbReference type="PROSITE" id="PS50106">
    <property type="entry name" value="PDZ"/>
    <property type="match status" value="1"/>
</dbReference>
<reference evidence="6 7" key="1">
    <citation type="submission" date="2023-07" db="EMBL/GenBank/DDBJ databases">
        <title>Sorghum-associated microbial communities from plants grown in Nebraska, USA.</title>
        <authorList>
            <person name="Schachtman D."/>
        </authorList>
    </citation>
    <scope>NUCLEOTIDE SEQUENCE [LARGE SCALE GENOMIC DNA]</scope>
    <source>
        <strain evidence="6 7">DS2154</strain>
    </source>
</reference>
<dbReference type="Gene3D" id="2.30.42.10">
    <property type="match status" value="1"/>
</dbReference>
<gene>
    <name evidence="6" type="ORF">J2800_001958</name>
</gene>
<keyword evidence="7" id="KW-1185">Reference proteome</keyword>
<evidence type="ECO:0000259" key="5">
    <source>
        <dbReference type="PROSITE" id="PS50106"/>
    </source>
</evidence>
<comment type="similarity">
    <text evidence="1">Belongs to the peptidase S1C family.</text>
</comment>
<proteinExistence type="inferred from homology"/>
<dbReference type="Pfam" id="PF13180">
    <property type="entry name" value="PDZ_2"/>
    <property type="match status" value="1"/>
</dbReference>
<dbReference type="Proteomes" id="UP001262754">
    <property type="component" value="Unassembled WGS sequence"/>
</dbReference>
<feature type="domain" description="PDZ" evidence="5">
    <location>
        <begin position="218"/>
        <end position="278"/>
    </location>
</feature>
<dbReference type="RefSeq" id="WP_310031052.1">
    <property type="nucleotide sequence ID" value="NZ_JAVDRL010000005.1"/>
</dbReference>
<dbReference type="Gene3D" id="2.40.10.120">
    <property type="match status" value="1"/>
</dbReference>
<dbReference type="GO" id="GO:0006508">
    <property type="term" value="P:proteolysis"/>
    <property type="evidence" value="ECO:0007669"/>
    <property type="project" value="UniProtKB-KW"/>
</dbReference>
<dbReference type="SUPFAM" id="SSF50156">
    <property type="entry name" value="PDZ domain-like"/>
    <property type="match status" value="1"/>
</dbReference>
<evidence type="ECO:0000256" key="2">
    <source>
        <dbReference type="ARBA" id="ARBA00022670"/>
    </source>
</evidence>
<dbReference type="Pfam" id="PF13365">
    <property type="entry name" value="Trypsin_2"/>
    <property type="match status" value="1"/>
</dbReference>
<sequence>MPSPFQGHEVEARLRPTANAYPFDLDRALSSVVALEAKVPADAFTARILGTERLGNGVVISENGLVLTMGYLVTEASQVVLTLNDGRRVQAHVLGFDSQTGLGLVQALEPLGLPALRLGASKVLEPGSPVVIAGAGGRAHAVAGRVLTRMPFAGYWEYLLDEAIITEPAHPHWSGAALVGPEGELVGVGSLSLAGQSRDGQAKPLNLFVPADLLPPILDDLARGKPAHPPRPWLGVFAQETESHVVLVGVSPGSPAARAELRAGDLILAVAGDEVSDLAEFYTALWDQGPAGVTVPLRIQREQDVFEVEIRSVDRNALLKKPRLN</sequence>
<keyword evidence="4" id="KW-0720">Serine protease</keyword>
<dbReference type="PANTHER" id="PTHR22939">
    <property type="entry name" value="SERINE PROTEASE FAMILY S1C HTRA-RELATED"/>
    <property type="match status" value="1"/>
</dbReference>
<dbReference type="InterPro" id="IPR001478">
    <property type="entry name" value="PDZ"/>
</dbReference>
<name>A0ABU1MYF3_9CAUL</name>
<dbReference type="SUPFAM" id="SSF50494">
    <property type="entry name" value="Trypsin-like serine proteases"/>
    <property type="match status" value="1"/>
</dbReference>
<evidence type="ECO:0000313" key="6">
    <source>
        <dbReference type="EMBL" id="MDR6531216.1"/>
    </source>
</evidence>
<dbReference type="SMART" id="SM00228">
    <property type="entry name" value="PDZ"/>
    <property type="match status" value="1"/>
</dbReference>
<evidence type="ECO:0000256" key="3">
    <source>
        <dbReference type="ARBA" id="ARBA00022801"/>
    </source>
</evidence>
<evidence type="ECO:0000256" key="4">
    <source>
        <dbReference type="ARBA" id="ARBA00022825"/>
    </source>
</evidence>
<accession>A0ABU1MYF3</accession>
<dbReference type="PRINTS" id="PR00834">
    <property type="entry name" value="PROTEASES2C"/>
</dbReference>
<dbReference type="EMBL" id="JAVDRL010000005">
    <property type="protein sequence ID" value="MDR6531216.1"/>
    <property type="molecule type" value="Genomic_DNA"/>
</dbReference>
<keyword evidence="3" id="KW-0378">Hydrolase</keyword>
<dbReference type="PANTHER" id="PTHR22939:SF129">
    <property type="entry name" value="SERINE PROTEASE HTRA2, MITOCHONDRIAL"/>
    <property type="match status" value="1"/>
</dbReference>
<dbReference type="InterPro" id="IPR001940">
    <property type="entry name" value="Peptidase_S1C"/>
</dbReference>
<dbReference type="GO" id="GO:0008233">
    <property type="term" value="F:peptidase activity"/>
    <property type="evidence" value="ECO:0007669"/>
    <property type="project" value="UniProtKB-KW"/>
</dbReference>
<dbReference type="InterPro" id="IPR009003">
    <property type="entry name" value="Peptidase_S1_PA"/>
</dbReference>